<organism evidence="1 2">
    <name type="scientific">Microcystis viridis NIES-102</name>
    <dbReference type="NCBI Taxonomy" id="213615"/>
    <lineage>
        <taxon>Bacteria</taxon>
        <taxon>Bacillati</taxon>
        <taxon>Cyanobacteriota</taxon>
        <taxon>Cyanophyceae</taxon>
        <taxon>Oscillatoriophycideae</taxon>
        <taxon>Chroococcales</taxon>
        <taxon>Microcystaceae</taxon>
        <taxon>Microcystis</taxon>
    </lineage>
</organism>
<gene>
    <name evidence="1" type="ORF">myaer102_39120</name>
</gene>
<sequence length="60" mass="6815">MIFRGDLYNFIVQFQALELPKNPKISIAGWGEKYKDLLKCNIRYSCEGVVCIVLLSAFGT</sequence>
<dbReference type="AlphaFoldDB" id="A0A3G9JZ36"/>
<protein>
    <submittedName>
        <fullName evidence="1">Uncharacterized protein</fullName>
    </submittedName>
</protein>
<reference evidence="1 2" key="1">
    <citation type="submission" date="2018-11" db="EMBL/GenBank/DDBJ databases">
        <title>Complete genome sequence of Microcystis aeruginosa NIES-102.</title>
        <authorList>
            <person name="Yamaguchi H."/>
            <person name="Suzuki S."/>
            <person name="Kawachi M."/>
        </authorList>
    </citation>
    <scope>NUCLEOTIDE SEQUENCE [LARGE SCALE GENOMIC DNA]</scope>
    <source>
        <strain evidence="1 2">NIES-102</strain>
    </source>
</reference>
<dbReference type="Proteomes" id="UP000278152">
    <property type="component" value="Chromosome"/>
</dbReference>
<dbReference type="KEGG" id="mvz:myaer102_39120"/>
<evidence type="ECO:0000313" key="1">
    <source>
        <dbReference type="EMBL" id="BBH41307.1"/>
    </source>
</evidence>
<evidence type="ECO:0000313" key="2">
    <source>
        <dbReference type="Proteomes" id="UP000278152"/>
    </source>
</evidence>
<name>A0A3G9JZ36_MICVR</name>
<accession>A0A3G9JZ36</accession>
<dbReference type="EMBL" id="AP019314">
    <property type="protein sequence ID" value="BBH41307.1"/>
    <property type="molecule type" value="Genomic_DNA"/>
</dbReference>
<proteinExistence type="predicted"/>